<comment type="caution">
    <text evidence="3">The sequence shown here is derived from an EMBL/GenBank/DDBJ whole genome shotgun (WGS) entry which is preliminary data.</text>
</comment>
<dbReference type="GO" id="GO:0061599">
    <property type="term" value="F:molybdopterin molybdotransferase activity"/>
    <property type="evidence" value="ECO:0007669"/>
    <property type="project" value="UniProtKB-UniRule"/>
</dbReference>
<evidence type="ECO:0000313" key="4">
    <source>
        <dbReference type="Proteomes" id="UP000430670"/>
    </source>
</evidence>
<dbReference type="SMART" id="SM00852">
    <property type="entry name" value="MoCF_biosynth"/>
    <property type="match status" value="1"/>
</dbReference>
<dbReference type="OrthoDB" id="9767940at2"/>
<dbReference type="Gene3D" id="3.40.980.10">
    <property type="entry name" value="MoaB/Mog-like domain"/>
    <property type="match status" value="1"/>
</dbReference>
<dbReference type="Pfam" id="PF00994">
    <property type="entry name" value="MoCF_biosynth"/>
    <property type="match status" value="1"/>
</dbReference>
<gene>
    <name evidence="3" type="ORF">GJ688_08305</name>
</gene>
<keyword evidence="1" id="KW-0460">Magnesium</keyword>
<dbReference type="CDD" id="cd03522">
    <property type="entry name" value="MoeA_like"/>
    <property type="match status" value="1"/>
</dbReference>
<evidence type="ECO:0000256" key="1">
    <source>
        <dbReference type="RuleBase" id="RU365090"/>
    </source>
</evidence>
<feature type="domain" description="MoaB/Mog" evidence="2">
    <location>
        <begin position="176"/>
        <end position="308"/>
    </location>
</feature>
<reference evidence="3 4" key="1">
    <citation type="submission" date="2019-11" db="EMBL/GenBank/DDBJ databases">
        <title>Whole-genome sequence of a the green, strictly anaerobic photosynthetic bacterium Heliobacillus mobilis DSM 6151.</title>
        <authorList>
            <person name="Kyndt J.A."/>
            <person name="Meyer T.E."/>
        </authorList>
    </citation>
    <scope>NUCLEOTIDE SEQUENCE [LARGE SCALE GENOMIC DNA]</scope>
    <source>
        <strain evidence="3 4">DSM 6151</strain>
    </source>
</reference>
<dbReference type="EC" id="2.10.1.1" evidence="1"/>
<dbReference type="InterPro" id="IPR001453">
    <property type="entry name" value="MoaB/Mog_dom"/>
</dbReference>
<dbReference type="PANTHER" id="PTHR10192:SF28">
    <property type="entry name" value="MOLYBDOPTERIN MOLYBDENUMTRANSFERASE"/>
    <property type="match status" value="1"/>
</dbReference>
<keyword evidence="1" id="KW-0500">Molybdenum</keyword>
<comment type="cofactor">
    <cofactor evidence="1">
        <name>Mg(2+)</name>
        <dbReference type="ChEBI" id="CHEBI:18420"/>
    </cofactor>
</comment>
<organism evidence="3 4">
    <name type="scientific">Heliobacterium mobile</name>
    <name type="common">Heliobacillus mobilis</name>
    <dbReference type="NCBI Taxonomy" id="28064"/>
    <lineage>
        <taxon>Bacteria</taxon>
        <taxon>Bacillati</taxon>
        <taxon>Bacillota</taxon>
        <taxon>Clostridia</taxon>
        <taxon>Eubacteriales</taxon>
        <taxon>Heliobacteriaceae</taxon>
        <taxon>Heliobacterium</taxon>
    </lineage>
</organism>
<comment type="pathway">
    <text evidence="1">Cofactor biosynthesis; molybdopterin biosynthesis.</text>
</comment>
<evidence type="ECO:0000313" key="3">
    <source>
        <dbReference type="EMBL" id="MTV48980.1"/>
    </source>
</evidence>
<evidence type="ECO:0000259" key="2">
    <source>
        <dbReference type="SMART" id="SM00852"/>
    </source>
</evidence>
<dbReference type="GO" id="GO:0005829">
    <property type="term" value="C:cytosol"/>
    <property type="evidence" value="ECO:0007669"/>
    <property type="project" value="TreeGrafter"/>
</dbReference>
<sequence>MKVQMVKVEEAVGMVIPHDMTKIEKGGFKGPCFRKGHVIRDKDVPELLSMGKSRIYVLDFEVDEIHEDEAGVRLGAAAAGEGVTCSEPRESRVNLHAARTGLLKINVPALKKINRLPEVIFSTLTNNTPVIEGDLLAGTKVIPLAVKEEVIGAVEAICMDLGKIVEVIPYQPMDVGIVVTGAEVFSGRIQDKFGPVLQQKVESYGSRVLHADYALDDPEVIAQKISAMVAAGAGLVLVSGGMSVDPDDVTPQGIRLSGAFVEKYGAPVLPGAMFLLAYHGDVPIIGIPACGMYFRITLLDLILPRIFAGERMDGDDIVEMAHGGLCRGCTECHFPRCSFGQGGR</sequence>
<name>A0A6I3SJD8_HELMO</name>
<comment type="similarity">
    <text evidence="1">Belongs to the MoeA family.</text>
</comment>
<protein>
    <recommendedName>
        <fullName evidence="1">Molybdopterin molybdenumtransferase</fullName>
        <ecNumber evidence="1">2.10.1.1</ecNumber>
    </recommendedName>
</protein>
<dbReference type="GO" id="GO:0006777">
    <property type="term" value="P:Mo-molybdopterin cofactor biosynthetic process"/>
    <property type="evidence" value="ECO:0007669"/>
    <property type="project" value="UniProtKB-UniRule"/>
</dbReference>
<keyword evidence="1" id="KW-0501">Molybdenum cofactor biosynthesis</keyword>
<dbReference type="RefSeq" id="WP_155476072.1">
    <property type="nucleotide sequence ID" value="NZ_WNKU01000007.1"/>
</dbReference>
<dbReference type="UniPathway" id="UPA00344"/>
<dbReference type="Proteomes" id="UP000430670">
    <property type="component" value="Unassembled WGS sequence"/>
</dbReference>
<dbReference type="SUPFAM" id="SSF53218">
    <property type="entry name" value="Molybdenum cofactor biosynthesis proteins"/>
    <property type="match status" value="1"/>
</dbReference>
<keyword evidence="1" id="KW-0808">Transferase</keyword>
<comment type="function">
    <text evidence="1">Catalyzes the insertion of molybdate into adenylated molybdopterin with the concomitant release of AMP.</text>
</comment>
<dbReference type="InterPro" id="IPR038987">
    <property type="entry name" value="MoeA-like"/>
</dbReference>
<dbReference type="EMBL" id="WNKU01000007">
    <property type="protein sequence ID" value="MTV48980.1"/>
    <property type="molecule type" value="Genomic_DNA"/>
</dbReference>
<dbReference type="AlphaFoldDB" id="A0A6I3SJD8"/>
<proteinExistence type="inferred from homology"/>
<keyword evidence="1" id="KW-0479">Metal-binding</keyword>
<dbReference type="InterPro" id="IPR036425">
    <property type="entry name" value="MoaB/Mog-like_dom_sf"/>
</dbReference>
<keyword evidence="4" id="KW-1185">Reference proteome</keyword>
<comment type="catalytic activity">
    <reaction evidence="1">
        <text>adenylyl-molybdopterin + molybdate = Mo-molybdopterin + AMP + H(+)</text>
        <dbReference type="Rhea" id="RHEA:35047"/>
        <dbReference type="ChEBI" id="CHEBI:15378"/>
        <dbReference type="ChEBI" id="CHEBI:36264"/>
        <dbReference type="ChEBI" id="CHEBI:62727"/>
        <dbReference type="ChEBI" id="CHEBI:71302"/>
        <dbReference type="ChEBI" id="CHEBI:456215"/>
    </reaction>
</comment>
<dbReference type="PANTHER" id="PTHR10192">
    <property type="entry name" value="MOLYBDOPTERIN BIOSYNTHESIS PROTEIN"/>
    <property type="match status" value="1"/>
</dbReference>
<accession>A0A6I3SJD8</accession>
<dbReference type="GO" id="GO:0046872">
    <property type="term" value="F:metal ion binding"/>
    <property type="evidence" value="ECO:0007669"/>
    <property type="project" value="UniProtKB-UniRule"/>
</dbReference>